<name>A0A379LUX2_ENTAG</name>
<reference evidence="1 2" key="1">
    <citation type="submission" date="2018-06" db="EMBL/GenBank/DDBJ databases">
        <authorList>
            <consortium name="Pathogen Informatics"/>
            <person name="Doyle S."/>
        </authorList>
    </citation>
    <scope>NUCLEOTIDE SEQUENCE [LARGE SCALE GENOMIC DNA]</scope>
    <source>
        <strain evidence="1 2">NCTC9381</strain>
    </source>
</reference>
<dbReference type="EMBL" id="UGSO01000002">
    <property type="protein sequence ID" value="SUE07050.1"/>
    <property type="molecule type" value="Genomic_DNA"/>
</dbReference>
<evidence type="ECO:0000313" key="1">
    <source>
        <dbReference type="EMBL" id="SUE07050.1"/>
    </source>
</evidence>
<dbReference type="Proteomes" id="UP000254640">
    <property type="component" value="Unassembled WGS sequence"/>
</dbReference>
<accession>A0A379LUX2</accession>
<evidence type="ECO:0000313" key="2">
    <source>
        <dbReference type="Proteomes" id="UP000254640"/>
    </source>
</evidence>
<protein>
    <submittedName>
        <fullName evidence="1">Uncharacterized protein</fullName>
    </submittedName>
</protein>
<keyword evidence="2" id="KW-1185">Reference proteome</keyword>
<dbReference type="AlphaFoldDB" id="A0A379LUX2"/>
<sequence>MCTAMQLSVVSNRQQTLTPVQAPFSPATFRVDIEVTAAFSHGESNITRHFDSCGIITDATDFLLSKRASFLILNSHQ</sequence>
<proteinExistence type="predicted"/>
<gene>
    <name evidence="1" type="ORF">NCTC9381_05914</name>
</gene>
<organism evidence="1 2">
    <name type="scientific">Enterobacter agglomerans</name>
    <name type="common">Erwinia herbicola</name>
    <name type="synonym">Pantoea agglomerans</name>
    <dbReference type="NCBI Taxonomy" id="549"/>
    <lineage>
        <taxon>Bacteria</taxon>
        <taxon>Pseudomonadati</taxon>
        <taxon>Pseudomonadota</taxon>
        <taxon>Gammaproteobacteria</taxon>
        <taxon>Enterobacterales</taxon>
        <taxon>Erwiniaceae</taxon>
        <taxon>Pantoea</taxon>
        <taxon>Pantoea agglomerans group</taxon>
    </lineage>
</organism>